<proteinExistence type="predicted"/>
<accession>A0A327PTQ0</accession>
<name>A0A327PTQ0_9BACT</name>
<keyword evidence="2" id="KW-1185">Reference proteome</keyword>
<dbReference type="Proteomes" id="UP000249610">
    <property type="component" value="Unassembled WGS sequence"/>
</dbReference>
<dbReference type="EMBL" id="QLLK01000001">
    <property type="protein sequence ID" value="RAI94784.1"/>
    <property type="molecule type" value="Genomic_DNA"/>
</dbReference>
<organism evidence="1 2">
    <name type="scientific">Algoriphagus yeomjeoni</name>
    <dbReference type="NCBI Taxonomy" id="291403"/>
    <lineage>
        <taxon>Bacteria</taxon>
        <taxon>Pseudomonadati</taxon>
        <taxon>Bacteroidota</taxon>
        <taxon>Cytophagia</taxon>
        <taxon>Cytophagales</taxon>
        <taxon>Cyclobacteriaceae</taxon>
        <taxon>Algoriphagus</taxon>
    </lineage>
</organism>
<evidence type="ECO:0000313" key="1">
    <source>
        <dbReference type="EMBL" id="RAI94784.1"/>
    </source>
</evidence>
<dbReference type="RefSeq" id="WP_146613665.1">
    <property type="nucleotide sequence ID" value="NZ_QLLK01000001.1"/>
</dbReference>
<evidence type="ECO:0000313" key="2">
    <source>
        <dbReference type="Proteomes" id="UP000249610"/>
    </source>
</evidence>
<protein>
    <submittedName>
        <fullName evidence="1">Uncharacterized protein</fullName>
    </submittedName>
</protein>
<dbReference type="AlphaFoldDB" id="A0A327PTQ0"/>
<gene>
    <name evidence="1" type="ORF">LV83_00030</name>
</gene>
<sequence>MWFMFFSTDTAVWLTSLYASRQTSLPLAWLRVTTPALKGLSPVGTTIFLVYIHHSRHTHHLGYIGRSRVNMKISVFKKLGVGWKGTAPNVRRLQAESRCKAVFQKESASF</sequence>
<reference evidence="1 2" key="1">
    <citation type="submission" date="2018-06" db="EMBL/GenBank/DDBJ databases">
        <title>Genomic Encyclopedia of Archaeal and Bacterial Type Strains, Phase II (KMG-II): from individual species to whole genera.</title>
        <authorList>
            <person name="Goeker M."/>
        </authorList>
    </citation>
    <scope>NUCLEOTIDE SEQUENCE [LARGE SCALE GENOMIC DNA]</scope>
    <source>
        <strain evidence="1 2">DSM 23446</strain>
    </source>
</reference>
<comment type="caution">
    <text evidence="1">The sequence shown here is derived from an EMBL/GenBank/DDBJ whole genome shotgun (WGS) entry which is preliminary data.</text>
</comment>